<evidence type="ECO:0000313" key="3">
    <source>
        <dbReference type="EMBL" id="APZ42302.1"/>
    </source>
</evidence>
<dbReference type="NCBIfam" id="NF003707">
    <property type="entry name" value="PRK05325.1-2"/>
    <property type="match status" value="1"/>
</dbReference>
<dbReference type="Proteomes" id="UP000243807">
    <property type="component" value="Chromosome"/>
</dbReference>
<dbReference type="Pfam" id="PF04285">
    <property type="entry name" value="DUF444"/>
    <property type="match status" value="1"/>
</dbReference>
<proteinExistence type="inferred from homology"/>
<dbReference type="PANTHER" id="PTHR30510">
    <property type="entry name" value="UPF0229 PROTEIN YEAH"/>
    <property type="match status" value="1"/>
</dbReference>
<dbReference type="STRING" id="1765967.BW247_03700"/>
<dbReference type="PANTHER" id="PTHR30510:SF2">
    <property type="entry name" value="UPF0229 PROTEIN YEAH"/>
    <property type="match status" value="1"/>
</dbReference>
<dbReference type="NCBIfam" id="NF003708">
    <property type="entry name" value="PRK05325.1-3"/>
    <property type="match status" value="1"/>
</dbReference>
<dbReference type="SUPFAM" id="SSF53300">
    <property type="entry name" value="vWA-like"/>
    <property type="match status" value="1"/>
</dbReference>
<organism evidence="3 4">
    <name type="scientific">Acidihalobacter ferrooxydans</name>
    <dbReference type="NCBI Taxonomy" id="1765967"/>
    <lineage>
        <taxon>Bacteria</taxon>
        <taxon>Pseudomonadati</taxon>
        <taxon>Pseudomonadota</taxon>
        <taxon>Gammaproteobacteria</taxon>
        <taxon>Chromatiales</taxon>
        <taxon>Ectothiorhodospiraceae</taxon>
        <taxon>Acidihalobacter</taxon>
    </lineage>
</organism>
<sequence length="420" mass="47866">MSQLIDRRLNGKHKNAVNRQRFLRRYRSQIKRAVSDAVAGRNITDMDKGEEVSIPARDISEPVFGHGTGGRRERVYPGNRDYTAGDRIDRPPSGDGKGSGASRNEGGQDDFTFSISQAEFLDFFFEDLALPDLVKTQLARITEHKPVRAGHTPSGVPTNIDVIRSLRGAQARRTAIGGPLRRRLRQLEAELAELSGTDDDVPQRRTALEAEVADLERRLARIPFIDTFDLRYRNHVPQPKPATQAVMFCLMDVSGSMDAARKDIAKRFFILLYLFLSRNYERIEVVFIRHHTTAMEVDEHDFFYARETGGTVVSSALELTHDIIRRRYPTADWNIYVAQASDGDNWDDDSPLCRKLLTDKLMPCVQYYAYVEIGADTPQNLWREYARVQAAHSHFAMQRIKTAQDIYGVFRELFSRKQAA</sequence>
<evidence type="ECO:0000256" key="1">
    <source>
        <dbReference type="HAMAP-Rule" id="MF_01232"/>
    </source>
</evidence>
<reference evidence="3 4" key="1">
    <citation type="submission" date="2017-01" db="EMBL/GenBank/DDBJ databases">
        <title>Draft sequence of Acidihalobacter ferrooxidans strain DSM 14175 (strain V8).</title>
        <authorList>
            <person name="Khaleque H.N."/>
            <person name="Ramsay J.P."/>
            <person name="Murphy R.J.T."/>
            <person name="Kaksonen A.H."/>
            <person name="Boxall N.J."/>
            <person name="Watkin E.L.J."/>
        </authorList>
    </citation>
    <scope>NUCLEOTIDE SEQUENCE [LARGE SCALE GENOMIC DNA]</scope>
    <source>
        <strain evidence="3 4">V8</strain>
    </source>
</reference>
<dbReference type="AlphaFoldDB" id="A0A1P8UEM2"/>
<dbReference type="HAMAP" id="MF_01232">
    <property type="entry name" value="UPF0229"/>
    <property type="match status" value="1"/>
</dbReference>
<dbReference type="InterPro" id="IPR006698">
    <property type="entry name" value="UPF0229"/>
</dbReference>
<evidence type="ECO:0000256" key="2">
    <source>
        <dbReference type="SAM" id="MobiDB-lite"/>
    </source>
</evidence>
<dbReference type="EMBL" id="CP019434">
    <property type="protein sequence ID" value="APZ42302.1"/>
    <property type="molecule type" value="Genomic_DNA"/>
</dbReference>
<accession>A0A1P8UEM2</accession>
<dbReference type="KEGG" id="afy:BW247_03700"/>
<comment type="similarity">
    <text evidence="1">Belongs to the UPF0229 family.</text>
</comment>
<dbReference type="RefSeq" id="WP_076835825.1">
    <property type="nucleotide sequence ID" value="NZ_CP019434.1"/>
</dbReference>
<protein>
    <recommendedName>
        <fullName evidence="1">UPF0229 protein BW247_03700</fullName>
    </recommendedName>
</protein>
<evidence type="ECO:0000313" key="4">
    <source>
        <dbReference type="Proteomes" id="UP000243807"/>
    </source>
</evidence>
<keyword evidence="4" id="KW-1185">Reference proteome</keyword>
<feature type="compositionally biased region" description="Basic and acidic residues" evidence="2">
    <location>
        <begin position="83"/>
        <end position="92"/>
    </location>
</feature>
<gene>
    <name evidence="3" type="ORF">BW247_03700</name>
</gene>
<name>A0A1P8UEM2_9GAMM</name>
<dbReference type="InterPro" id="IPR036465">
    <property type="entry name" value="vWFA_dom_sf"/>
</dbReference>
<feature type="region of interest" description="Disordered" evidence="2">
    <location>
        <begin position="55"/>
        <end position="109"/>
    </location>
</feature>
<dbReference type="OrthoDB" id="9788289at2"/>